<reference evidence="2" key="1">
    <citation type="submission" date="2016-10" db="EMBL/GenBank/DDBJ databases">
        <title>Sequence of Gallionella enrichment culture.</title>
        <authorList>
            <person name="Poehlein A."/>
            <person name="Muehling M."/>
            <person name="Daniel R."/>
        </authorList>
    </citation>
    <scope>NUCLEOTIDE SEQUENCE</scope>
</reference>
<accession>A0A1J5QCI4</accession>
<organism evidence="2">
    <name type="scientific">mine drainage metagenome</name>
    <dbReference type="NCBI Taxonomy" id="410659"/>
    <lineage>
        <taxon>unclassified sequences</taxon>
        <taxon>metagenomes</taxon>
        <taxon>ecological metagenomes</taxon>
    </lineage>
</organism>
<feature type="compositionally biased region" description="Basic and acidic residues" evidence="1">
    <location>
        <begin position="1"/>
        <end position="15"/>
    </location>
</feature>
<evidence type="ECO:0000256" key="1">
    <source>
        <dbReference type="SAM" id="MobiDB-lite"/>
    </source>
</evidence>
<dbReference type="AlphaFoldDB" id="A0A1J5QCI4"/>
<comment type="caution">
    <text evidence="2">The sequence shown here is derived from an EMBL/GenBank/DDBJ whole genome shotgun (WGS) entry which is preliminary data.</text>
</comment>
<feature type="compositionally biased region" description="Basic residues" evidence="1">
    <location>
        <begin position="120"/>
        <end position="129"/>
    </location>
</feature>
<feature type="region of interest" description="Disordered" evidence="1">
    <location>
        <begin position="1"/>
        <end position="60"/>
    </location>
</feature>
<dbReference type="EMBL" id="MLJW01002777">
    <property type="protein sequence ID" value="OIQ73685.1"/>
    <property type="molecule type" value="Genomic_DNA"/>
</dbReference>
<sequence>MVGDARGVEPAHQDRPAAQGLGDLGARPRAMAGEDEIGGGGQHLEADVLQAPGHPSAGGDDAREVGLEVRFVRDGGQGAGLGGSAERIGIEAVLYPGERLDQVRVAQRIADSQASERPRLGHGPHHQQVRVRGDQRDGGLGPEIHIGLIDHHRRVGMAGQEFGDVGAAQGDPGGGVGIGQDDRAGRALIVGDPHPERRVQRDGLGRDPEQPRIDGIEAVADVRVLKRRVVLEQGREGMGQHLV</sequence>
<proteinExistence type="predicted"/>
<gene>
    <name evidence="2" type="ORF">GALL_446770</name>
</gene>
<feature type="region of interest" description="Disordered" evidence="1">
    <location>
        <begin position="113"/>
        <end position="137"/>
    </location>
</feature>
<protein>
    <submittedName>
        <fullName evidence="2">Uncharacterized protein</fullName>
    </submittedName>
</protein>
<name>A0A1J5QCI4_9ZZZZ</name>
<evidence type="ECO:0000313" key="2">
    <source>
        <dbReference type="EMBL" id="OIQ73685.1"/>
    </source>
</evidence>